<organism evidence="1 2">
    <name type="scientific">Phocaeicola vulgatus</name>
    <name type="common">Bacteroides vulgatus</name>
    <dbReference type="NCBI Taxonomy" id="821"/>
    <lineage>
        <taxon>Bacteria</taxon>
        <taxon>Pseudomonadati</taxon>
        <taxon>Bacteroidota</taxon>
        <taxon>Bacteroidia</taxon>
        <taxon>Bacteroidales</taxon>
        <taxon>Bacteroidaceae</taxon>
        <taxon>Phocaeicola</taxon>
    </lineage>
</organism>
<sequence>MGTEGIQDKYINPYTDFGFKLLFGTAMNKGLFEAAGIAKFNPKELGEYWESLKNFRDWYSVMSTQLKKGREEGLKEGIEKGLEQGRKEECFKNAKKMKQAGIAFDVIAQVTGLSIGEIASL</sequence>
<evidence type="ECO:0008006" key="3">
    <source>
        <dbReference type="Google" id="ProtNLM"/>
    </source>
</evidence>
<reference evidence="1 2" key="1">
    <citation type="submission" date="2018-08" db="EMBL/GenBank/DDBJ databases">
        <title>A genome reference for cultivated species of the human gut microbiota.</title>
        <authorList>
            <person name="Zou Y."/>
            <person name="Xue W."/>
            <person name="Luo G."/>
        </authorList>
    </citation>
    <scope>NUCLEOTIDE SEQUENCE [LARGE SCALE GENOMIC DNA]</scope>
    <source>
        <strain evidence="1 2">AM13-21</strain>
    </source>
</reference>
<dbReference type="AlphaFoldDB" id="A0A415BPT5"/>
<evidence type="ECO:0000313" key="2">
    <source>
        <dbReference type="Proteomes" id="UP000285777"/>
    </source>
</evidence>
<proteinExistence type="predicted"/>
<comment type="caution">
    <text evidence="1">The sequence shown here is derived from an EMBL/GenBank/DDBJ whole genome shotgun (WGS) entry which is preliminary data.</text>
</comment>
<gene>
    <name evidence="1" type="ORF">DW150_14500</name>
</gene>
<dbReference type="RefSeq" id="WP_118291371.1">
    <property type="nucleotide sequence ID" value="NZ_QRLF01000024.1"/>
</dbReference>
<dbReference type="EMBL" id="QRLF01000024">
    <property type="protein sequence ID" value="RHI88824.1"/>
    <property type="molecule type" value="Genomic_DNA"/>
</dbReference>
<evidence type="ECO:0000313" key="1">
    <source>
        <dbReference type="EMBL" id="RHI88824.1"/>
    </source>
</evidence>
<accession>A0A415BPT5</accession>
<protein>
    <recommendedName>
        <fullName evidence="3">Transposase</fullName>
    </recommendedName>
</protein>
<dbReference type="Proteomes" id="UP000285777">
    <property type="component" value="Unassembled WGS sequence"/>
</dbReference>
<name>A0A415BPT5_PHOVU</name>